<dbReference type="InterPro" id="IPR016039">
    <property type="entry name" value="Thiolase-like"/>
</dbReference>
<dbReference type="Pfam" id="PF00109">
    <property type="entry name" value="ketoacyl-synt"/>
    <property type="match status" value="1"/>
</dbReference>
<evidence type="ECO:0000313" key="7">
    <source>
        <dbReference type="Proteomes" id="UP000030669"/>
    </source>
</evidence>
<dbReference type="GeneID" id="19306639"/>
<dbReference type="KEGG" id="gtr:GLOTRDRAFT_49200"/>
<dbReference type="InterPro" id="IPR014031">
    <property type="entry name" value="Ketoacyl_synth_C"/>
</dbReference>
<dbReference type="PROSITE" id="PS52004">
    <property type="entry name" value="KS3_2"/>
    <property type="match status" value="1"/>
</dbReference>
<dbReference type="InterPro" id="IPR018201">
    <property type="entry name" value="Ketoacyl_synth_AS"/>
</dbReference>
<dbReference type="InterPro" id="IPR014030">
    <property type="entry name" value="Ketoacyl_synth_N"/>
</dbReference>
<dbReference type="GO" id="GO:0004312">
    <property type="term" value="F:fatty acid synthase activity"/>
    <property type="evidence" value="ECO:0007669"/>
    <property type="project" value="TreeGrafter"/>
</dbReference>
<dbReference type="OrthoDB" id="5334845at2759"/>
<dbReference type="PANTHER" id="PTHR43775">
    <property type="entry name" value="FATTY ACID SYNTHASE"/>
    <property type="match status" value="1"/>
</dbReference>
<dbReference type="STRING" id="670483.S7RAX7"/>
<dbReference type="GO" id="GO:0006633">
    <property type="term" value="P:fatty acid biosynthetic process"/>
    <property type="evidence" value="ECO:0007669"/>
    <property type="project" value="InterPro"/>
</dbReference>
<keyword evidence="3 4" id="KW-0808">Transferase</keyword>
<reference evidence="6 7" key="1">
    <citation type="journal article" date="2012" name="Science">
        <title>The Paleozoic origin of enzymatic lignin decomposition reconstructed from 31 fungal genomes.</title>
        <authorList>
            <person name="Floudas D."/>
            <person name="Binder M."/>
            <person name="Riley R."/>
            <person name="Barry K."/>
            <person name="Blanchette R.A."/>
            <person name="Henrissat B."/>
            <person name="Martinez A.T."/>
            <person name="Otillar R."/>
            <person name="Spatafora J.W."/>
            <person name="Yadav J.S."/>
            <person name="Aerts A."/>
            <person name="Benoit I."/>
            <person name="Boyd A."/>
            <person name="Carlson A."/>
            <person name="Copeland A."/>
            <person name="Coutinho P.M."/>
            <person name="de Vries R.P."/>
            <person name="Ferreira P."/>
            <person name="Findley K."/>
            <person name="Foster B."/>
            <person name="Gaskell J."/>
            <person name="Glotzer D."/>
            <person name="Gorecki P."/>
            <person name="Heitman J."/>
            <person name="Hesse C."/>
            <person name="Hori C."/>
            <person name="Igarashi K."/>
            <person name="Jurgens J.A."/>
            <person name="Kallen N."/>
            <person name="Kersten P."/>
            <person name="Kohler A."/>
            <person name="Kuees U."/>
            <person name="Kumar T.K.A."/>
            <person name="Kuo A."/>
            <person name="LaButti K."/>
            <person name="Larrondo L.F."/>
            <person name="Lindquist E."/>
            <person name="Ling A."/>
            <person name="Lombard V."/>
            <person name="Lucas S."/>
            <person name="Lundell T."/>
            <person name="Martin R."/>
            <person name="McLaughlin D.J."/>
            <person name="Morgenstern I."/>
            <person name="Morin E."/>
            <person name="Murat C."/>
            <person name="Nagy L.G."/>
            <person name="Nolan M."/>
            <person name="Ohm R.A."/>
            <person name="Patyshakuliyeva A."/>
            <person name="Rokas A."/>
            <person name="Ruiz-Duenas F.J."/>
            <person name="Sabat G."/>
            <person name="Salamov A."/>
            <person name="Samejima M."/>
            <person name="Schmutz J."/>
            <person name="Slot J.C."/>
            <person name="St John F."/>
            <person name="Stenlid J."/>
            <person name="Sun H."/>
            <person name="Sun S."/>
            <person name="Syed K."/>
            <person name="Tsang A."/>
            <person name="Wiebenga A."/>
            <person name="Young D."/>
            <person name="Pisabarro A."/>
            <person name="Eastwood D.C."/>
            <person name="Martin F."/>
            <person name="Cullen D."/>
            <person name="Grigoriev I.V."/>
            <person name="Hibbett D.S."/>
        </authorList>
    </citation>
    <scope>NUCLEOTIDE SEQUENCE [LARGE SCALE GENOMIC DNA]</scope>
    <source>
        <strain evidence="6 7">ATCC 11539</strain>
    </source>
</reference>
<dbReference type="EMBL" id="KB469311">
    <property type="protein sequence ID" value="EPQ51410.1"/>
    <property type="molecule type" value="Genomic_DNA"/>
</dbReference>
<keyword evidence="2" id="KW-0597">Phosphoprotein</keyword>
<dbReference type="PROSITE" id="PS00606">
    <property type="entry name" value="KS3_1"/>
    <property type="match status" value="1"/>
</dbReference>
<keyword evidence="1" id="KW-0596">Phosphopantetheine</keyword>
<dbReference type="InterPro" id="IPR050091">
    <property type="entry name" value="PKS_NRPS_Biosynth_Enz"/>
</dbReference>
<dbReference type="SUPFAM" id="SSF53901">
    <property type="entry name" value="Thiolase-like"/>
    <property type="match status" value="1"/>
</dbReference>
<sequence>MGWLDLRPLDDVHSFSTFFNIPPPEAAAMSPNARLVMQHGYNALEDAGMAPRSVSGRRWGIFTSLNDSGWREYRFSKLSLQGEGPSASDDSAGGRLAYFLDLRGPCMDIKTACSSSAVAIHQACRSIEAGDCEAALVIAATTHLMPSAAIFRSRAGIGSRSGKCSTFSEDADGFLPSEACTAIFIQRRRDISVTPYARIRGTAVGQDGRSLGFTAPNAAAQADVLQKALTTSGCVPDDIYYYEGKHSLE</sequence>
<evidence type="ECO:0000256" key="1">
    <source>
        <dbReference type="ARBA" id="ARBA00022450"/>
    </source>
</evidence>
<keyword evidence="7" id="KW-1185">Reference proteome</keyword>
<protein>
    <recommendedName>
        <fullName evidence="5">Ketosynthase family 3 (KS3) domain-containing protein</fullName>
    </recommendedName>
</protein>
<dbReference type="Proteomes" id="UP000030669">
    <property type="component" value="Unassembled WGS sequence"/>
</dbReference>
<name>S7RAX7_GLOTA</name>
<accession>S7RAX7</accession>
<dbReference type="eggNOG" id="KOG1202">
    <property type="taxonomic scope" value="Eukaryota"/>
</dbReference>
<dbReference type="SMART" id="SM00825">
    <property type="entry name" value="PKS_KS"/>
    <property type="match status" value="1"/>
</dbReference>
<dbReference type="PANTHER" id="PTHR43775:SF37">
    <property type="entry name" value="SI:DKEY-61P9.11"/>
    <property type="match status" value="1"/>
</dbReference>
<comment type="similarity">
    <text evidence="4">Belongs to the thiolase-like superfamily. Beta-ketoacyl-ACP synthases family.</text>
</comment>
<dbReference type="Gene3D" id="3.40.47.10">
    <property type="match status" value="1"/>
</dbReference>
<dbReference type="Pfam" id="PF02801">
    <property type="entry name" value="Ketoacyl-synt_C"/>
    <property type="match status" value="1"/>
</dbReference>
<dbReference type="InterPro" id="IPR020841">
    <property type="entry name" value="PKS_Beta-ketoAc_synthase_dom"/>
</dbReference>
<dbReference type="AlphaFoldDB" id="S7RAX7"/>
<dbReference type="GO" id="GO:0004315">
    <property type="term" value="F:3-oxoacyl-[acyl-carrier-protein] synthase activity"/>
    <property type="evidence" value="ECO:0007669"/>
    <property type="project" value="InterPro"/>
</dbReference>
<evidence type="ECO:0000259" key="5">
    <source>
        <dbReference type="PROSITE" id="PS52004"/>
    </source>
</evidence>
<dbReference type="OMA" id="CTAIFIQ"/>
<dbReference type="RefSeq" id="XP_007870181.1">
    <property type="nucleotide sequence ID" value="XM_007871990.1"/>
</dbReference>
<proteinExistence type="inferred from homology"/>
<evidence type="ECO:0000256" key="2">
    <source>
        <dbReference type="ARBA" id="ARBA00022553"/>
    </source>
</evidence>
<evidence type="ECO:0000256" key="4">
    <source>
        <dbReference type="RuleBase" id="RU003694"/>
    </source>
</evidence>
<organism evidence="6 7">
    <name type="scientific">Gloeophyllum trabeum (strain ATCC 11539 / FP-39264 / Madison 617)</name>
    <name type="common">Brown rot fungus</name>
    <dbReference type="NCBI Taxonomy" id="670483"/>
    <lineage>
        <taxon>Eukaryota</taxon>
        <taxon>Fungi</taxon>
        <taxon>Dikarya</taxon>
        <taxon>Basidiomycota</taxon>
        <taxon>Agaricomycotina</taxon>
        <taxon>Agaricomycetes</taxon>
        <taxon>Gloeophyllales</taxon>
        <taxon>Gloeophyllaceae</taxon>
        <taxon>Gloeophyllum</taxon>
    </lineage>
</organism>
<feature type="domain" description="Ketosynthase family 3 (KS3)" evidence="5">
    <location>
        <begin position="1"/>
        <end position="249"/>
    </location>
</feature>
<evidence type="ECO:0000256" key="3">
    <source>
        <dbReference type="ARBA" id="ARBA00022679"/>
    </source>
</evidence>
<dbReference type="HOGENOM" id="CLU_1115845_0_0_1"/>
<gene>
    <name evidence="6" type="ORF">GLOTRDRAFT_49200</name>
</gene>
<dbReference type="CDD" id="cd00833">
    <property type="entry name" value="PKS"/>
    <property type="match status" value="1"/>
</dbReference>
<evidence type="ECO:0000313" key="6">
    <source>
        <dbReference type="EMBL" id="EPQ51410.1"/>
    </source>
</evidence>